<dbReference type="Proteomes" id="UP000276215">
    <property type="component" value="Unassembled WGS sequence"/>
</dbReference>
<name>A0A3N4JPX3_9PEZI</name>
<sequence>MGTVLNVVISALKEAKAVRKEARSPILGPVIPARTALHSEVGNVAWTRWVEENAEKASVTSLTLSPTIQNPRCETRRGGISTLPQSDWGWSIQRVPNG</sequence>
<proteinExistence type="predicted"/>
<dbReference type="AlphaFoldDB" id="A0A3N4JPX3"/>
<dbReference type="EMBL" id="ML120381">
    <property type="protein sequence ID" value="RPB00313.1"/>
    <property type="molecule type" value="Genomic_DNA"/>
</dbReference>
<dbReference type="OrthoDB" id="5419923at2759"/>
<evidence type="ECO:0000313" key="2">
    <source>
        <dbReference type="Proteomes" id="UP000276215"/>
    </source>
</evidence>
<organism evidence="1 2">
    <name type="scientific">Choiromyces venosus 120613-1</name>
    <dbReference type="NCBI Taxonomy" id="1336337"/>
    <lineage>
        <taxon>Eukaryota</taxon>
        <taxon>Fungi</taxon>
        <taxon>Dikarya</taxon>
        <taxon>Ascomycota</taxon>
        <taxon>Pezizomycotina</taxon>
        <taxon>Pezizomycetes</taxon>
        <taxon>Pezizales</taxon>
        <taxon>Tuberaceae</taxon>
        <taxon>Choiromyces</taxon>
    </lineage>
</organism>
<reference evidence="1 2" key="1">
    <citation type="journal article" date="2018" name="Nat. Ecol. Evol.">
        <title>Pezizomycetes genomes reveal the molecular basis of ectomycorrhizal truffle lifestyle.</title>
        <authorList>
            <person name="Murat C."/>
            <person name="Payen T."/>
            <person name="Noel B."/>
            <person name="Kuo A."/>
            <person name="Morin E."/>
            <person name="Chen J."/>
            <person name="Kohler A."/>
            <person name="Krizsan K."/>
            <person name="Balestrini R."/>
            <person name="Da Silva C."/>
            <person name="Montanini B."/>
            <person name="Hainaut M."/>
            <person name="Levati E."/>
            <person name="Barry K.W."/>
            <person name="Belfiori B."/>
            <person name="Cichocki N."/>
            <person name="Clum A."/>
            <person name="Dockter R.B."/>
            <person name="Fauchery L."/>
            <person name="Guy J."/>
            <person name="Iotti M."/>
            <person name="Le Tacon F."/>
            <person name="Lindquist E.A."/>
            <person name="Lipzen A."/>
            <person name="Malagnac F."/>
            <person name="Mello A."/>
            <person name="Molinier V."/>
            <person name="Miyauchi S."/>
            <person name="Poulain J."/>
            <person name="Riccioni C."/>
            <person name="Rubini A."/>
            <person name="Sitrit Y."/>
            <person name="Splivallo R."/>
            <person name="Traeger S."/>
            <person name="Wang M."/>
            <person name="Zifcakova L."/>
            <person name="Wipf D."/>
            <person name="Zambonelli A."/>
            <person name="Paolocci F."/>
            <person name="Nowrousian M."/>
            <person name="Ottonello S."/>
            <person name="Baldrian P."/>
            <person name="Spatafora J.W."/>
            <person name="Henrissat B."/>
            <person name="Nagy L.G."/>
            <person name="Aury J.M."/>
            <person name="Wincker P."/>
            <person name="Grigoriev I.V."/>
            <person name="Bonfante P."/>
            <person name="Martin F.M."/>
        </authorList>
    </citation>
    <scope>NUCLEOTIDE SEQUENCE [LARGE SCALE GENOMIC DNA]</scope>
    <source>
        <strain evidence="1 2">120613-1</strain>
    </source>
</reference>
<protein>
    <submittedName>
        <fullName evidence="1">Uncharacterized protein</fullName>
    </submittedName>
</protein>
<gene>
    <name evidence="1" type="ORF">L873DRAFT_1805464</name>
</gene>
<keyword evidence="2" id="KW-1185">Reference proteome</keyword>
<evidence type="ECO:0000313" key="1">
    <source>
        <dbReference type="EMBL" id="RPB00313.1"/>
    </source>
</evidence>
<accession>A0A3N4JPX3</accession>